<dbReference type="PANTHER" id="PTHR43777">
    <property type="entry name" value="MOLYBDENUM COFACTOR CYTIDYLYLTRANSFERASE"/>
    <property type="match status" value="1"/>
</dbReference>
<dbReference type="EMBL" id="VGLS01000604">
    <property type="protein sequence ID" value="MBM3225527.1"/>
    <property type="molecule type" value="Genomic_DNA"/>
</dbReference>
<proteinExistence type="predicted"/>
<comment type="caution">
    <text evidence="2">The sequence shown here is derived from an EMBL/GenBank/DDBJ whole genome shotgun (WGS) entry which is preliminary data.</text>
</comment>
<evidence type="ECO:0000259" key="1">
    <source>
        <dbReference type="Pfam" id="PF12804"/>
    </source>
</evidence>
<dbReference type="AlphaFoldDB" id="A0A937W2M8"/>
<gene>
    <name evidence="2" type="ORF">FJZ47_17250</name>
</gene>
<dbReference type="Pfam" id="PF12804">
    <property type="entry name" value="NTP_transf_3"/>
    <property type="match status" value="1"/>
</dbReference>
<accession>A0A937W2M8</accession>
<name>A0A937W2M8_UNCTE</name>
<organism evidence="2 3">
    <name type="scientific">Tectimicrobiota bacterium</name>
    <dbReference type="NCBI Taxonomy" id="2528274"/>
    <lineage>
        <taxon>Bacteria</taxon>
        <taxon>Pseudomonadati</taxon>
        <taxon>Nitrospinota/Tectimicrobiota group</taxon>
        <taxon>Candidatus Tectimicrobiota</taxon>
    </lineage>
</organism>
<evidence type="ECO:0000313" key="3">
    <source>
        <dbReference type="Proteomes" id="UP000712673"/>
    </source>
</evidence>
<protein>
    <submittedName>
        <fullName evidence="2">Nucleotidyltransferase family protein</fullName>
    </submittedName>
</protein>
<reference evidence="2" key="1">
    <citation type="submission" date="2019-03" db="EMBL/GenBank/DDBJ databases">
        <title>Lake Tanganyika Metagenome-Assembled Genomes (MAGs).</title>
        <authorList>
            <person name="Tran P."/>
        </authorList>
    </citation>
    <scope>NUCLEOTIDE SEQUENCE</scope>
    <source>
        <strain evidence="2">K_DeepCast_65m_m2_066</strain>
    </source>
</reference>
<feature type="domain" description="MobA-like NTP transferase" evidence="1">
    <location>
        <begin position="5"/>
        <end position="164"/>
    </location>
</feature>
<dbReference type="PANTHER" id="PTHR43777:SF1">
    <property type="entry name" value="MOLYBDENUM COFACTOR CYTIDYLYLTRANSFERASE"/>
    <property type="match status" value="1"/>
</dbReference>
<dbReference type="SUPFAM" id="SSF53448">
    <property type="entry name" value="Nucleotide-diphospho-sugar transferases"/>
    <property type="match status" value="1"/>
</dbReference>
<dbReference type="CDD" id="cd04182">
    <property type="entry name" value="GT_2_like_f"/>
    <property type="match status" value="1"/>
</dbReference>
<sequence length="203" mass="22028">MRVVGVVLAAGESRRMGRLKALLPFGTHTVVEHVVQPLLQANLAAVTVVLGHRAAEIAAVLQPLPVQLVHNLQYQHGMTTSVQAAMRDITPVPDAYLLALVDQPHLTLPLIQQLLAQYSQTRKGLVIPTYAGKRGHPILLAATYRQEVLALGPDQGLNVVTRGHPEDTLEVPVASDAILLDMDYPEDYTAALQRWAAEHDSPA</sequence>
<dbReference type="Proteomes" id="UP000712673">
    <property type="component" value="Unassembled WGS sequence"/>
</dbReference>
<dbReference type="Gene3D" id="3.90.550.10">
    <property type="entry name" value="Spore Coat Polysaccharide Biosynthesis Protein SpsA, Chain A"/>
    <property type="match status" value="1"/>
</dbReference>
<dbReference type="InterPro" id="IPR025877">
    <property type="entry name" value="MobA-like_NTP_Trfase"/>
</dbReference>
<dbReference type="InterPro" id="IPR029044">
    <property type="entry name" value="Nucleotide-diphossugar_trans"/>
</dbReference>
<evidence type="ECO:0000313" key="2">
    <source>
        <dbReference type="EMBL" id="MBM3225527.1"/>
    </source>
</evidence>
<dbReference type="GO" id="GO:0016779">
    <property type="term" value="F:nucleotidyltransferase activity"/>
    <property type="evidence" value="ECO:0007669"/>
    <property type="project" value="UniProtKB-ARBA"/>
</dbReference>